<evidence type="ECO:0000256" key="10">
    <source>
        <dbReference type="ARBA" id="ARBA00022840"/>
    </source>
</evidence>
<dbReference type="GO" id="GO:0004637">
    <property type="term" value="F:phosphoribosylamine-glycine ligase activity"/>
    <property type="evidence" value="ECO:0007669"/>
    <property type="project" value="TreeGrafter"/>
</dbReference>
<keyword evidence="7 15" id="KW-0436">Ligase</keyword>
<evidence type="ECO:0000256" key="8">
    <source>
        <dbReference type="ARBA" id="ARBA00022741"/>
    </source>
</evidence>
<comment type="pathway">
    <text evidence="2 15">Purine metabolism; IMP biosynthesis via de novo pathway; 5-amino-1-(5-phospho-D-ribosyl)imidazole from N(2)-formyl-N(1)-(5-phospho-D-ribosyl)glycinamide: step 2/2.</text>
</comment>
<dbReference type="EMBL" id="JADHQD010000001">
    <property type="protein sequence ID" value="MBL6817841.1"/>
    <property type="molecule type" value="Genomic_DNA"/>
</dbReference>
<comment type="catalytic activity">
    <reaction evidence="14 15">
        <text>2-formamido-N(1)-(5-O-phospho-beta-D-ribosyl)acetamidine + ATP = 5-amino-1-(5-phospho-beta-D-ribosyl)imidazole + ADP + phosphate + H(+)</text>
        <dbReference type="Rhea" id="RHEA:23032"/>
        <dbReference type="ChEBI" id="CHEBI:15378"/>
        <dbReference type="ChEBI" id="CHEBI:30616"/>
        <dbReference type="ChEBI" id="CHEBI:43474"/>
        <dbReference type="ChEBI" id="CHEBI:137981"/>
        <dbReference type="ChEBI" id="CHEBI:147287"/>
        <dbReference type="ChEBI" id="CHEBI:456216"/>
        <dbReference type="EC" id="6.3.3.1"/>
    </reaction>
</comment>
<dbReference type="GO" id="GO:0046084">
    <property type="term" value="P:adenine biosynthetic process"/>
    <property type="evidence" value="ECO:0007669"/>
    <property type="project" value="TreeGrafter"/>
</dbReference>
<evidence type="ECO:0000259" key="17">
    <source>
        <dbReference type="Pfam" id="PF02769"/>
    </source>
</evidence>
<evidence type="ECO:0000256" key="13">
    <source>
        <dbReference type="ARBA" id="ARBA00033093"/>
    </source>
</evidence>
<keyword evidence="8 15" id="KW-0547">Nucleotide-binding</keyword>
<accession>A0A937LKU1</accession>
<dbReference type="EC" id="6.3.3.1" evidence="4 15"/>
<evidence type="ECO:0000256" key="2">
    <source>
        <dbReference type="ARBA" id="ARBA00004686"/>
    </source>
</evidence>
<proteinExistence type="inferred from homology"/>
<dbReference type="Pfam" id="PF00586">
    <property type="entry name" value="AIRS"/>
    <property type="match status" value="1"/>
</dbReference>
<evidence type="ECO:0000256" key="3">
    <source>
        <dbReference type="ARBA" id="ARBA00010280"/>
    </source>
</evidence>
<dbReference type="CDD" id="cd02196">
    <property type="entry name" value="PurM"/>
    <property type="match status" value="1"/>
</dbReference>
<dbReference type="GO" id="GO:0004641">
    <property type="term" value="F:phosphoribosylformylglycinamidine cyclo-ligase activity"/>
    <property type="evidence" value="ECO:0007669"/>
    <property type="project" value="UniProtKB-UniRule"/>
</dbReference>
<evidence type="ECO:0000256" key="9">
    <source>
        <dbReference type="ARBA" id="ARBA00022755"/>
    </source>
</evidence>
<sequence length="342" mass="37258">MTKEIIENDPYKSAGVDIDAGNDLVDRIKRDVASSHNENVVGNIGGFAGMFKLSKDFDEPILVACTDGVGTKVALAQESSKVDGIGQDLVAMCVNDLIVCGAKPLFFLDYLASSKLEVDEASRIIKSIANGCKNSGCALIGGETAEMPGHYVGKNFDLAGFSVGCVEKNKIIDGRDIKVNNILIGIESSGPHSNGFSLIRKIINDSSANEDEIKRITQLALKPTHLYPNLIMRLIEKFKINGMAHITGGGLTENIPRSIPKNLAVEIFLDSWELPEIFEWLKKNGNIADEDMLRIFNCGIGMVLVVDEDIAENIKTEIKDNGFESFNIGRVVKKDCNSVTYK</sequence>
<dbReference type="PANTHER" id="PTHR10520">
    <property type="entry name" value="TRIFUNCTIONAL PURINE BIOSYNTHETIC PROTEIN ADENOSINE-3-RELATED"/>
    <property type="match status" value="1"/>
</dbReference>
<reference evidence="18" key="1">
    <citation type="submission" date="2020-10" db="EMBL/GenBank/DDBJ databases">
        <title>Microbiome of the Black Sea water column analyzed by genome centric metagenomics.</title>
        <authorList>
            <person name="Cabello-Yeves P.J."/>
            <person name="Callieri C."/>
            <person name="Picazo A."/>
            <person name="Mehrshad M."/>
            <person name="Haro-Moreno J.M."/>
            <person name="Roda-Garcia J."/>
            <person name="Dzembekova N."/>
            <person name="Slabakova V."/>
            <person name="Slabakova N."/>
            <person name="Moncheva S."/>
            <person name="Rodriguez-Valera F."/>
        </authorList>
    </citation>
    <scope>NUCLEOTIDE SEQUENCE</scope>
    <source>
        <strain evidence="18">BS307-5m-G50</strain>
    </source>
</reference>
<evidence type="ECO:0000256" key="5">
    <source>
        <dbReference type="ARBA" id="ARBA00020367"/>
    </source>
</evidence>
<dbReference type="Gene3D" id="3.90.650.10">
    <property type="entry name" value="PurM-like C-terminal domain"/>
    <property type="match status" value="1"/>
</dbReference>
<evidence type="ECO:0000313" key="18">
    <source>
        <dbReference type="EMBL" id="MBL6817841.1"/>
    </source>
</evidence>
<evidence type="ECO:0000256" key="11">
    <source>
        <dbReference type="ARBA" id="ARBA00031908"/>
    </source>
</evidence>
<organism evidence="18 19">
    <name type="scientific">SAR86 cluster bacterium</name>
    <dbReference type="NCBI Taxonomy" id="2030880"/>
    <lineage>
        <taxon>Bacteria</taxon>
        <taxon>Pseudomonadati</taxon>
        <taxon>Pseudomonadota</taxon>
        <taxon>Gammaproteobacteria</taxon>
        <taxon>SAR86 cluster</taxon>
    </lineage>
</organism>
<dbReference type="HAMAP" id="MF_00741">
    <property type="entry name" value="AIRS"/>
    <property type="match status" value="1"/>
</dbReference>
<evidence type="ECO:0000256" key="14">
    <source>
        <dbReference type="ARBA" id="ARBA00049057"/>
    </source>
</evidence>
<dbReference type="SUPFAM" id="SSF56042">
    <property type="entry name" value="PurM C-terminal domain-like"/>
    <property type="match status" value="1"/>
</dbReference>
<dbReference type="GO" id="GO:0005829">
    <property type="term" value="C:cytosol"/>
    <property type="evidence" value="ECO:0007669"/>
    <property type="project" value="TreeGrafter"/>
</dbReference>
<evidence type="ECO:0000256" key="6">
    <source>
        <dbReference type="ARBA" id="ARBA00022490"/>
    </source>
</evidence>
<dbReference type="FunFam" id="3.90.650.10:FF:000011">
    <property type="entry name" value="Phosphoribosylformylglycinamidine cyclo-ligase"/>
    <property type="match status" value="1"/>
</dbReference>
<dbReference type="InterPro" id="IPR036921">
    <property type="entry name" value="PurM-like_N_sf"/>
</dbReference>
<protein>
    <recommendedName>
        <fullName evidence="5 15">Phosphoribosylformylglycinamidine cyclo-ligase</fullName>
        <ecNumber evidence="4 15">6.3.3.1</ecNumber>
    </recommendedName>
    <alternativeName>
        <fullName evidence="12 15">AIR synthase</fullName>
    </alternativeName>
    <alternativeName>
        <fullName evidence="13 15">AIRS</fullName>
    </alternativeName>
    <alternativeName>
        <fullName evidence="11 15">Phosphoribosyl-aminoimidazole synthetase</fullName>
    </alternativeName>
</protein>
<dbReference type="SUPFAM" id="SSF55326">
    <property type="entry name" value="PurM N-terminal domain-like"/>
    <property type="match status" value="1"/>
</dbReference>
<dbReference type="AlphaFoldDB" id="A0A937LKU1"/>
<gene>
    <name evidence="15" type="primary">purM</name>
    <name evidence="18" type="ORF">ISQ64_00355</name>
</gene>
<comment type="caution">
    <text evidence="18">The sequence shown here is derived from an EMBL/GenBank/DDBJ whole genome shotgun (WGS) entry which is preliminary data.</text>
</comment>
<comment type="similarity">
    <text evidence="3 15">Belongs to the AIR synthase family.</text>
</comment>
<dbReference type="InterPro" id="IPR010918">
    <property type="entry name" value="PurM-like_C_dom"/>
</dbReference>
<evidence type="ECO:0000256" key="1">
    <source>
        <dbReference type="ARBA" id="ARBA00004496"/>
    </source>
</evidence>
<keyword evidence="6 15" id="KW-0963">Cytoplasm</keyword>
<dbReference type="Pfam" id="PF02769">
    <property type="entry name" value="AIRS_C"/>
    <property type="match status" value="1"/>
</dbReference>
<dbReference type="NCBIfam" id="TIGR00878">
    <property type="entry name" value="purM"/>
    <property type="match status" value="1"/>
</dbReference>
<evidence type="ECO:0000256" key="4">
    <source>
        <dbReference type="ARBA" id="ARBA00013047"/>
    </source>
</evidence>
<dbReference type="InterPro" id="IPR004733">
    <property type="entry name" value="PurM_cligase"/>
</dbReference>
<feature type="domain" description="PurM-like N-terminal" evidence="16">
    <location>
        <begin position="61"/>
        <end position="166"/>
    </location>
</feature>
<dbReference type="Gene3D" id="3.30.1330.10">
    <property type="entry name" value="PurM-like, N-terminal domain"/>
    <property type="match status" value="1"/>
</dbReference>
<evidence type="ECO:0000256" key="7">
    <source>
        <dbReference type="ARBA" id="ARBA00022598"/>
    </source>
</evidence>
<name>A0A937LKU1_9GAMM</name>
<evidence type="ECO:0000313" key="19">
    <source>
        <dbReference type="Proteomes" id="UP000711391"/>
    </source>
</evidence>
<evidence type="ECO:0000256" key="12">
    <source>
        <dbReference type="ARBA" id="ARBA00032931"/>
    </source>
</evidence>
<evidence type="ECO:0000256" key="15">
    <source>
        <dbReference type="HAMAP-Rule" id="MF_00741"/>
    </source>
</evidence>
<keyword evidence="10 15" id="KW-0067">ATP-binding</keyword>
<dbReference type="FunFam" id="3.30.1330.10:FF:000001">
    <property type="entry name" value="Phosphoribosylformylglycinamidine cyclo-ligase"/>
    <property type="match status" value="1"/>
</dbReference>
<feature type="domain" description="PurM-like C-terminal" evidence="17">
    <location>
        <begin position="179"/>
        <end position="341"/>
    </location>
</feature>
<dbReference type="Proteomes" id="UP000711391">
    <property type="component" value="Unassembled WGS sequence"/>
</dbReference>
<evidence type="ECO:0000259" key="16">
    <source>
        <dbReference type="Pfam" id="PF00586"/>
    </source>
</evidence>
<dbReference type="PANTHER" id="PTHR10520:SF12">
    <property type="entry name" value="TRIFUNCTIONAL PURINE BIOSYNTHETIC PROTEIN ADENOSINE-3"/>
    <property type="match status" value="1"/>
</dbReference>
<dbReference type="InterPro" id="IPR036676">
    <property type="entry name" value="PurM-like_C_sf"/>
</dbReference>
<dbReference type="GO" id="GO:0006189">
    <property type="term" value="P:'de novo' IMP biosynthetic process"/>
    <property type="evidence" value="ECO:0007669"/>
    <property type="project" value="UniProtKB-UniRule"/>
</dbReference>
<dbReference type="InterPro" id="IPR016188">
    <property type="entry name" value="PurM-like_N"/>
</dbReference>
<dbReference type="GO" id="GO:0005524">
    <property type="term" value="F:ATP binding"/>
    <property type="evidence" value="ECO:0007669"/>
    <property type="project" value="UniProtKB-KW"/>
</dbReference>
<keyword evidence="9 15" id="KW-0658">Purine biosynthesis</keyword>
<comment type="subcellular location">
    <subcellularLocation>
        <location evidence="1 15">Cytoplasm</location>
    </subcellularLocation>
</comment>